<feature type="compositionally biased region" description="Polar residues" evidence="1">
    <location>
        <begin position="578"/>
        <end position="597"/>
    </location>
</feature>
<feature type="region of interest" description="Disordered" evidence="1">
    <location>
        <begin position="360"/>
        <end position="388"/>
    </location>
</feature>
<dbReference type="AlphaFoldDB" id="A0AA36BII6"/>
<feature type="region of interest" description="Disordered" evidence="1">
    <location>
        <begin position="571"/>
        <end position="612"/>
    </location>
</feature>
<sequence>MKEPEVIQRFPEAETISDENDTTKLFNKDHNYFSVEEKCGVLMSDSLAKNENGDLDKNALDSVVSDDFRNGKTHLLSLQSENQEDCILPGDITRETSRINRPRFDARFRTNSLDSAFSEDSLIDFEGGEDSKLESIIDQLIFYPDDLQTDLSSYVKSDNNSTFNDIDSFDVNDLFCSDAICDDSQMAAVHSSDLVNAENTSDCEDPHIKQQSHRFLIKPDTSFPTVDMNEYPELETRQSTNHTSPSSQLMARSDVAAGYTNSDHVGLDSLSPINTDILKMSFSHKGESLKKDITISPPKLLPDAENYGNVDEYCVIDINGNVQKDNTALVSDNMKSSPGAVEQKDDLMKIKMESSGNVLELDRSKRQCRSQASDKDVSGRNEVESDTLKGDNSLLEPLCFFDTLDSYDMKKSYKGNKGMVFSEVFESESGRSERNGLKTPGNVEFDEHIEMKSESSGNTLSCMSEQLMMENLNGRKLNSYLSQEKHTDIRDLISNKDRLKSVLKDLVLNKDYFEQDKTNPLSPTEQKASVEEFNTKLLRSLDVLAILSPQSQGSNETEMLIESADNEVPFKTKKRSVHNMNFLTKSPQQPEGTSQENAGGKTHESEMADSCFGSSGVYNREVDFEKRSTDPDVLSFKKISEKIESNFSPSFKISSNDSDTNQIKVPRLSLNRKHSVDSVLMEDSLLRKVLTGNVSSQSPFFTNGRCVNAKQKHYQTMFQNSIDLSNCPIVNKTFAGINKFPRDKSIGMSELEKYLRGLVPTVGNNEAVKDSQETNTDFDRRLICPKYPGRSFLKRLLTGEINSDMYFKIDAKLCKQERFSQLVRRMNMARHYEYEGPL</sequence>
<dbReference type="Proteomes" id="UP001162480">
    <property type="component" value="Chromosome 16"/>
</dbReference>
<gene>
    <name evidence="2" type="ORF">OCTVUL_1B028183</name>
</gene>
<feature type="compositionally biased region" description="Basic and acidic residues" evidence="1">
    <location>
        <begin position="372"/>
        <end position="388"/>
    </location>
</feature>
<evidence type="ECO:0000313" key="3">
    <source>
        <dbReference type="Proteomes" id="UP001162480"/>
    </source>
</evidence>
<keyword evidence="3" id="KW-1185">Reference proteome</keyword>
<proteinExistence type="predicted"/>
<accession>A0AA36BII6</accession>
<evidence type="ECO:0000313" key="2">
    <source>
        <dbReference type="EMBL" id="CAI9734322.1"/>
    </source>
</evidence>
<reference evidence="2" key="1">
    <citation type="submission" date="2023-08" db="EMBL/GenBank/DDBJ databases">
        <authorList>
            <person name="Alioto T."/>
            <person name="Alioto T."/>
            <person name="Gomez Garrido J."/>
        </authorList>
    </citation>
    <scope>NUCLEOTIDE SEQUENCE</scope>
</reference>
<evidence type="ECO:0000256" key="1">
    <source>
        <dbReference type="SAM" id="MobiDB-lite"/>
    </source>
</evidence>
<dbReference type="EMBL" id="OX597829">
    <property type="protein sequence ID" value="CAI9734322.1"/>
    <property type="molecule type" value="Genomic_DNA"/>
</dbReference>
<name>A0AA36BII6_OCTVU</name>
<protein>
    <submittedName>
        <fullName evidence="2">Uncharacterized protein</fullName>
    </submittedName>
</protein>
<organism evidence="2 3">
    <name type="scientific">Octopus vulgaris</name>
    <name type="common">Common octopus</name>
    <dbReference type="NCBI Taxonomy" id="6645"/>
    <lineage>
        <taxon>Eukaryota</taxon>
        <taxon>Metazoa</taxon>
        <taxon>Spiralia</taxon>
        <taxon>Lophotrochozoa</taxon>
        <taxon>Mollusca</taxon>
        <taxon>Cephalopoda</taxon>
        <taxon>Coleoidea</taxon>
        <taxon>Octopodiformes</taxon>
        <taxon>Octopoda</taxon>
        <taxon>Incirrata</taxon>
        <taxon>Octopodidae</taxon>
        <taxon>Octopus</taxon>
    </lineage>
</organism>